<organism evidence="1 2">
    <name type="scientific">Ixodes persulcatus</name>
    <name type="common">Taiga tick</name>
    <dbReference type="NCBI Taxonomy" id="34615"/>
    <lineage>
        <taxon>Eukaryota</taxon>
        <taxon>Metazoa</taxon>
        <taxon>Ecdysozoa</taxon>
        <taxon>Arthropoda</taxon>
        <taxon>Chelicerata</taxon>
        <taxon>Arachnida</taxon>
        <taxon>Acari</taxon>
        <taxon>Parasitiformes</taxon>
        <taxon>Ixodida</taxon>
        <taxon>Ixodoidea</taxon>
        <taxon>Ixodidae</taxon>
        <taxon>Ixodinae</taxon>
        <taxon>Ixodes</taxon>
    </lineage>
</organism>
<name>A0AC60PWG5_IXOPE</name>
<dbReference type="EMBL" id="JABSTQ010009848">
    <property type="protein sequence ID" value="KAG0425412.1"/>
    <property type="molecule type" value="Genomic_DNA"/>
</dbReference>
<reference evidence="1 2" key="1">
    <citation type="journal article" date="2020" name="Cell">
        <title>Large-Scale Comparative Analyses of Tick Genomes Elucidate Their Genetic Diversity and Vector Capacities.</title>
        <authorList>
            <consortium name="Tick Genome and Microbiome Consortium (TIGMIC)"/>
            <person name="Jia N."/>
            <person name="Wang J."/>
            <person name="Shi W."/>
            <person name="Du L."/>
            <person name="Sun Y."/>
            <person name="Zhan W."/>
            <person name="Jiang J.F."/>
            <person name="Wang Q."/>
            <person name="Zhang B."/>
            <person name="Ji P."/>
            <person name="Bell-Sakyi L."/>
            <person name="Cui X.M."/>
            <person name="Yuan T.T."/>
            <person name="Jiang B.G."/>
            <person name="Yang W.F."/>
            <person name="Lam T.T."/>
            <person name="Chang Q.C."/>
            <person name="Ding S.J."/>
            <person name="Wang X.J."/>
            <person name="Zhu J.G."/>
            <person name="Ruan X.D."/>
            <person name="Zhao L."/>
            <person name="Wei J.T."/>
            <person name="Ye R.Z."/>
            <person name="Que T.C."/>
            <person name="Du C.H."/>
            <person name="Zhou Y.H."/>
            <person name="Cheng J.X."/>
            <person name="Dai P.F."/>
            <person name="Guo W.B."/>
            <person name="Han X.H."/>
            <person name="Huang E.J."/>
            <person name="Li L.F."/>
            <person name="Wei W."/>
            <person name="Gao Y.C."/>
            <person name="Liu J.Z."/>
            <person name="Shao H.Z."/>
            <person name="Wang X."/>
            <person name="Wang C.C."/>
            <person name="Yang T.C."/>
            <person name="Huo Q.B."/>
            <person name="Li W."/>
            <person name="Chen H.Y."/>
            <person name="Chen S.E."/>
            <person name="Zhou L.G."/>
            <person name="Ni X.B."/>
            <person name="Tian J.H."/>
            <person name="Sheng Y."/>
            <person name="Liu T."/>
            <person name="Pan Y.S."/>
            <person name="Xia L.Y."/>
            <person name="Li J."/>
            <person name="Zhao F."/>
            <person name="Cao W.C."/>
        </authorList>
    </citation>
    <scope>NUCLEOTIDE SEQUENCE [LARGE SCALE GENOMIC DNA]</scope>
    <source>
        <strain evidence="1">Iper-2018</strain>
    </source>
</reference>
<accession>A0AC60PWG5</accession>
<evidence type="ECO:0000313" key="2">
    <source>
        <dbReference type="Proteomes" id="UP000805193"/>
    </source>
</evidence>
<evidence type="ECO:0000313" key="1">
    <source>
        <dbReference type="EMBL" id="KAG0425412.1"/>
    </source>
</evidence>
<feature type="non-terminal residue" evidence="1">
    <location>
        <position position="329"/>
    </location>
</feature>
<comment type="caution">
    <text evidence="1">The sequence shown here is derived from an EMBL/GenBank/DDBJ whole genome shotgun (WGS) entry which is preliminary data.</text>
</comment>
<proteinExistence type="predicted"/>
<protein>
    <submittedName>
        <fullName evidence="1">Uncharacterized protein</fullName>
    </submittedName>
</protein>
<gene>
    <name evidence="1" type="ORF">HPB47_027420</name>
</gene>
<keyword evidence="2" id="KW-1185">Reference proteome</keyword>
<dbReference type="Proteomes" id="UP000805193">
    <property type="component" value="Unassembled WGS sequence"/>
</dbReference>
<sequence length="329" mass="36217">MGKCMRRSWRLVKQQATLNNLRERSINAIQTGRTITLISRCPHESATVSPSLPPLPPAPPSLVHGGDIGFASALSCSGSRLNGSNSSSKNASKRDDIWRGLQASVRQADAFPLERRVLVRAKAQLLAASKQPTLQVGVHRDDYVLSVRPRHHGDHERDDADLSSHFSVRETASKWAVLLRDRGRIFGIRYTRERGTGLGRVRLACIVDIAVLYQLVVFFELRPPLPFPDAGHVRQLFTQHLGTVLFMTVHANFADERTGGGERAGMGRRSGGRPAWALAVPLALVVLGCHPCRAVTRQFGLPDCTVAAGHLFNYTIPKDSFTGGKHRFE</sequence>